<evidence type="ECO:0000313" key="1">
    <source>
        <dbReference type="EMBL" id="RSL16124.1"/>
    </source>
</evidence>
<organism evidence="1 2">
    <name type="scientific">Edaphobacter aggregans</name>
    <dbReference type="NCBI Taxonomy" id="570835"/>
    <lineage>
        <taxon>Bacteria</taxon>
        <taxon>Pseudomonadati</taxon>
        <taxon>Acidobacteriota</taxon>
        <taxon>Terriglobia</taxon>
        <taxon>Terriglobales</taxon>
        <taxon>Acidobacteriaceae</taxon>
        <taxon>Edaphobacter</taxon>
    </lineage>
</organism>
<reference evidence="1 2" key="1">
    <citation type="submission" date="2018-12" db="EMBL/GenBank/DDBJ databases">
        <title>Sequencing of bacterial isolates from soil warming experiment in Harvard Forest, Massachusetts, USA.</title>
        <authorList>
            <person name="Deangelis K."/>
        </authorList>
    </citation>
    <scope>NUCLEOTIDE SEQUENCE [LARGE SCALE GENOMIC DNA]</scope>
    <source>
        <strain evidence="1 2">EB153</strain>
    </source>
</reference>
<keyword evidence="2" id="KW-1185">Reference proteome</keyword>
<sequence length="226" mass="25815">MIARFADRVIYELRRQLTFAQGCWFDLTRGVRTSGFASSDSLTLMGTEKSGFAYLPTRPARAREALRDLPVKNHLDHVFVDLGSGKGRMLFLAAEFPFHSIEGVEFAEELHAKALENIARCRHVRWKCDRIRSINIDAVDYDFPLRNLVIYLFNPFGGAVLRKVLDNLSATLKEHPRHLVLVLTTPDSADVIEGLSWLSCYRRTPHYHIYQSHDDVAVERSENNGL</sequence>
<proteinExistence type="predicted"/>
<dbReference type="Gene3D" id="3.40.50.150">
    <property type="entry name" value="Vaccinia Virus protein VP39"/>
    <property type="match status" value="1"/>
</dbReference>
<evidence type="ECO:0008006" key="3">
    <source>
        <dbReference type="Google" id="ProtNLM"/>
    </source>
</evidence>
<comment type="caution">
    <text evidence="1">The sequence shown here is derived from an EMBL/GenBank/DDBJ whole genome shotgun (WGS) entry which is preliminary data.</text>
</comment>
<protein>
    <recommendedName>
        <fullName evidence="3">Methyltransferase family protein</fullName>
    </recommendedName>
</protein>
<accession>A0A3R9QGQ0</accession>
<dbReference type="CDD" id="cd02440">
    <property type="entry name" value="AdoMet_MTases"/>
    <property type="match status" value="1"/>
</dbReference>
<dbReference type="AlphaFoldDB" id="A0A3R9QGQ0"/>
<dbReference type="SUPFAM" id="SSF53335">
    <property type="entry name" value="S-adenosyl-L-methionine-dependent methyltransferases"/>
    <property type="match status" value="1"/>
</dbReference>
<gene>
    <name evidence="1" type="ORF">EDE15_1633</name>
</gene>
<dbReference type="Proteomes" id="UP000269669">
    <property type="component" value="Unassembled WGS sequence"/>
</dbReference>
<evidence type="ECO:0000313" key="2">
    <source>
        <dbReference type="Proteomes" id="UP000269669"/>
    </source>
</evidence>
<name>A0A3R9QGQ0_9BACT</name>
<dbReference type="InterPro" id="IPR029063">
    <property type="entry name" value="SAM-dependent_MTases_sf"/>
</dbReference>
<dbReference type="EMBL" id="RSDW01000001">
    <property type="protein sequence ID" value="RSL16124.1"/>
    <property type="molecule type" value="Genomic_DNA"/>
</dbReference>